<feature type="transmembrane region" description="Helical" evidence="6">
    <location>
        <begin position="144"/>
        <end position="167"/>
    </location>
</feature>
<dbReference type="GO" id="GO:0005886">
    <property type="term" value="C:plasma membrane"/>
    <property type="evidence" value="ECO:0007669"/>
    <property type="project" value="UniProtKB-SubCell"/>
</dbReference>
<sequence length="412" mass="44785">MAVINMLQLLRNRTLQTILSANFFTTLGVSLFNIILLTYAKGFSNPHWFVSVVSVATVVPYVFGGLTGRFADQTQKKTNWLISTKLVQAGLYLILARIINQETAWVFYIVVVINFVSDVLGRYGGNLLTIVIQARIAPASRQQVMGVNSSVGTLIEPLGQTLGVLIIAQSHNYALAGIINALTFILAAGCLLIGRTTIKTTETMVTSPQQLPVWPVIQRVMRNVTGMDAVSYLGNLMILNVATMSLDAILNLKFISLAPQLHVSYSVAILLVNIVLIAGNVLGGVTKTTWFDRCSLYQLLLVAILAPALTYTILLWWPRLTLILVGMFAVGFISGKLDPKMFAIMMREVEPELTGSFFGTISSIVTLAAPIGSVGIVLLYNWVGTNASCLLAIGLCLVAFVWAIYAHRSASI</sequence>
<dbReference type="AlphaFoldDB" id="A0A837R9J2"/>
<evidence type="ECO:0000256" key="1">
    <source>
        <dbReference type="ARBA" id="ARBA00004651"/>
    </source>
</evidence>
<organism evidence="7 8">
    <name type="scientific">Lactiplantibacillus pentosus DSM 20314</name>
    <dbReference type="NCBI Taxonomy" id="1423791"/>
    <lineage>
        <taxon>Bacteria</taxon>
        <taxon>Bacillati</taxon>
        <taxon>Bacillota</taxon>
        <taxon>Bacilli</taxon>
        <taxon>Lactobacillales</taxon>
        <taxon>Lactobacillaceae</taxon>
        <taxon>Lactiplantibacillus</taxon>
    </lineage>
</organism>
<proteinExistence type="predicted"/>
<feature type="transmembrane region" description="Helical" evidence="6">
    <location>
        <begin position="294"/>
        <end position="314"/>
    </location>
</feature>
<gene>
    <name evidence="7" type="ORF">FD24_GL001026</name>
</gene>
<evidence type="ECO:0000313" key="8">
    <source>
        <dbReference type="Proteomes" id="UP000051020"/>
    </source>
</evidence>
<keyword evidence="5 6" id="KW-0472">Membrane</keyword>
<feature type="transmembrane region" description="Helical" evidence="6">
    <location>
        <begin position="262"/>
        <end position="282"/>
    </location>
</feature>
<evidence type="ECO:0000313" key="7">
    <source>
        <dbReference type="EMBL" id="KRK23596.1"/>
    </source>
</evidence>
<evidence type="ECO:0000256" key="6">
    <source>
        <dbReference type="SAM" id="Phobius"/>
    </source>
</evidence>
<name>A0A837R9J2_LACPE</name>
<feature type="transmembrane region" description="Helical" evidence="6">
    <location>
        <begin position="21"/>
        <end position="40"/>
    </location>
</feature>
<feature type="transmembrane region" description="Helical" evidence="6">
    <location>
        <begin position="46"/>
        <end position="68"/>
    </location>
</feature>
<dbReference type="Gene3D" id="1.20.1250.20">
    <property type="entry name" value="MFS general substrate transporter like domains"/>
    <property type="match status" value="1"/>
</dbReference>
<feature type="transmembrane region" description="Helical" evidence="6">
    <location>
        <begin position="357"/>
        <end position="379"/>
    </location>
</feature>
<keyword evidence="4 6" id="KW-1133">Transmembrane helix</keyword>
<feature type="transmembrane region" description="Helical" evidence="6">
    <location>
        <begin position="173"/>
        <end position="194"/>
    </location>
</feature>
<feature type="transmembrane region" description="Helical" evidence="6">
    <location>
        <begin position="80"/>
        <end position="99"/>
    </location>
</feature>
<feature type="transmembrane region" description="Helical" evidence="6">
    <location>
        <begin position="385"/>
        <end position="405"/>
    </location>
</feature>
<comment type="subcellular location">
    <subcellularLocation>
        <location evidence="1">Cell membrane</location>
        <topology evidence="1">Multi-pass membrane protein</topology>
    </subcellularLocation>
</comment>
<dbReference type="EMBL" id="AZCU01000015">
    <property type="protein sequence ID" value="KRK23596.1"/>
    <property type="molecule type" value="Genomic_DNA"/>
</dbReference>
<reference evidence="7 8" key="1">
    <citation type="journal article" date="2015" name="Genome Announc.">
        <title>Expanding the biotechnology potential of lactobacilli through comparative genomics of 213 strains and associated genera.</title>
        <authorList>
            <person name="Sun Z."/>
            <person name="Harris H.M."/>
            <person name="McCann A."/>
            <person name="Guo C."/>
            <person name="Argimon S."/>
            <person name="Zhang W."/>
            <person name="Yang X."/>
            <person name="Jeffery I.B."/>
            <person name="Cooney J.C."/>
            <person name="Kagawa T.F."/>
            <person name="Liu W."/>
            <person name="Song Y."/>
            <person name="Salvetti E."/>
            <person name="Wrobel A."/>
            <person name="Rasinkangas P."/>
            <person name="Parkhill J."/>
            <person name="Rea M.C."/>
            <person name="O'Sullivan O."/>
            <person name="Ritari J."/>
            <person name="Douillard F.P."/>
            <person name="Paul Ross R."/>
            <person name="Yang R."/>
            <person name="Briner A.E."/>
            <person name="Felis G.E."/>
            <person name="de Vos W.M."/>
            <person name="Barrangou R."/>
            <person name="Klaenhammer T.R."/>
            <person name="Caufield P.W."/>
            <person name="Cui Y."/>
            <person name="Zhang H."/>
            <person name="O'Toole P.W."/>
        </authorList>
    </citation>
    <scope>NUCLEOTIDE SEQUENCE [LARGE SCALE GENOMIC DNA]</scope>
    <source>
        <strain evidence="7 8">DSM 20314</strain>
    </source>
</reference>
<protein>
    <submittedName>
        <fullName evidence="7">Integral membrane protein</fullName>
    </submittedName>
</protein>
<feature type="transmembrane region" description="Helical" evidence="6">
    <location>
        <begin position="105"/>
        <end position="123"/>
    </location>
</feature>
<evidence type="ECO:0000256" key="4">
    <source>
        <dbReference type="ARBA" id="ARBA00022989"/>
    </source>
</evidence>
<evidence type="ECO:0000256" key="2">
    <source>
        <dbReference type="ARBA" id="ARBA00022475"/>
    </source>
</evidence>
<comment type="caution">
    <text evidence="7">The sequence shown here is derived from an EMBL/GenBank/DDBJ whole genome shotgun (WGS) entry which is preliminary data.</text>
</comment>
<dbReference type="PANTHER" id="PTHR23513:SF6">
    <property type="entry name" value="MAJOR FACILITATOR SUPERFAMILY ASSOCIATED DOMAIN-CONTAINING PROTEIN"/>
    <property type="match status" value="1"/>
</dbReference>
<evidence type="ECO:0000256" key="3">
    <source>
        <dbReference type="ARBA" id="ARBA00022692"/>
    </source>
</evidence>
<feature type="transmembrane region" description="Helical" evidence="6">
    <location>
        <begin position="320"/>
        <end position="337"/>
    </location>
</feature>
<evidence type="ECO:0000256" key="5">
    <source>
        <dbReference type="ARBA" id="ARBA00023136"/>
    </source>
</evidence>
<feature type="transmembrane region" description="Helical" evidence="6">
    <location>
        <begin position="229"/>
        <end position="250"/>
    </location>
</feature>
<dbReference type="Proteomes" id="UP000051020">
    <property type="component" value="Unassembled WGS sequence"/>
</dbReference>
<dbReference type="InterPro" id="IPR036259">
    <property type="entry name" value="MFS_trans_sf"/>
</dbReference>
<keyword evidence="3 6" id="KW-0812">Transmembrane</keyword>
<keyword evidence="2" id="KW-1003">Cell membrane</keyword>
<dbReference type="PANTHER" id="PTHR23513">
    <property type="entry name" value="INTEGRAL MEMBRANE EFFLUX PROTEIN-RELATED"/>
    <property type="match status" value="1"/>
</dbReference>
<dbReference type="SUPFAM" id="SSF103473">
    <property type="entry name" value="MFS general substrate transporter"/>
    <property type="match status" value="1"/>
</dbReference>
<accession>A0A837R9J2</accession>